<keyword evidence="1" id="KW-1133">Transmembrane helix</keyword>
<name>A0A1A9VP60_GLOAU</name>
<sequence>MSPFSTFVVSLVGFNTRTGIKLLAGETTAFPIMMLCSVHSLLGSTTHILLSLISWVAVAYTIASEFGGILCCRCTTTCNTSACLSYPTVNGKVTLAYCNTCLFISNAKPCFAMKSIPSITSFIISATRNSCSIETSLIEMFLIILPLIAASSPVAVRNHAPTNGENRLLLTCSIFQGEEKEDNFFLKPCTVSTYPALVTKIHTYKNSYNK</sequence>
<accession>A0A1A9VP60</accession>
<dbReference type="Proteomes" id="UP000078200">
    <property type="component" value="Unassembled WGS sequence"/>
</dbReference>
<reference evidence="2" key="1">
    <citation type="submission" date="2020-05" db="UniProtKB">
        <authorList>
            <consortium name="EnsemblMetazoa"/>
        </authorList>
    </citation>
    <scope>IDENTIFICATION</scope>
    <source>
        <strain evidence="2">TTRI</strain>
    </source>
</reference>
<keyword evidence="3" id="KW-1185">Reference proteome</keyword>
<dbReference type="EnsemblMetazoa" id="GAUT043194-RA">
    <property type="protein sequence ID" value="GAUT043194-PA"/>
    <property type="gene ID" value="GAUT043194"/>
</dbReference>
<protein>
    <submittedName>
        <fullName evidence="2">Uncharacterized protein</fullName>
    </submittedName>
</protein>
<dbReference type="AlphaFoldDB" id="A0A1A9VP60"/>
<organism evidence="2 3">
    <name type="scientific">Glossina austeni</name>
    <name type="common">Savannah tsetse fly</name>
    <dbReference type="NCBI Taxonomy" id="7395"/>
    <lineage>
        <taxon>Eukaryota</taxon>
        <taxon>Metazoa</taxon>
        <taxon>Ecdysozoa</taxon>
        <taxon>Arthropoda</taxon>
        <taxon>Hexapoda</taxon>
        <taxon>Insecta</taxon>
        <taxon>Pterygota</taxon>
        <taxon>Neoptera</taxon>
        <taxon>Endopterygota</taxon>
        <taxon>Diptera</taxon>
        <taxon>Brachycera</taxon>
        <taxon>Muscomorpha</taxon>
        <taxon>Hippoboscoidea</taxon>
        <taxon>Glossinidae</taxon>
        <taxon>Glossina</taxon>
    </lineage>
</organism>
<dbReference type="VEuPathDB" id="VectorBase:GAUT043194"/>
<evidence type="ECO:0000313" key="2">
    <source>
        <dbReference type="EnsemblMetazoa" id="GAUT043194-PA"/>
    </source>
</evidence>
<evidence type="ECO:0000313" key="3">
    <source>
        <dbReference type="Proteomes" id="UP000078200"/>
    </source>
</evidence>
<keyword evidence="1" id="KW-0812">Transmembrane</keyword>
<proteinExistence type="predicted"/>
<evidence type="ECO:0000256" key="1">
    <source>
        <dbReference type="SAM" id="Phobius"/>
    </source>
</evidence>
<feature type="transmembrane region" description="Helical" evidence="1">
    <location>
        <begin position="49"/>
        <end position="70"/>
    </location>
</feature>
<keyword evidence="1" id="KW-0472">Membrane</keyword>